<dbReference type="Proteomes" id="UP000004095">
    <property type="component" value="Unassembled WGS sequence"/>
</dbReference>
<protein>
    <submittedName>
        <fullName evidence="1">Uncharacterized protein</fullName>
    </submittedName>
</protein>
<gene>
    <name evidence="1" type="ORF">M23134_01997</name>
</gene>
<comment type="caution">
    <text evidence="1">The sequence shown here is derived from an EMBL/GenBank/DDBJ whole genome shotgun (WGS) entry which is preliminary data.</text>
</comment>
<name>A1ZCG6_MICM2</name>
<organism evidence="1 2">
    <name type="scientific">Microscilla marina ATCC 23134</name>
    <dbReference type="NCBI Taxonomy" id="313606"/>
    <lineage>
        <taxon>Bacteria</taxon>
        <taxon>Pseudomonadati</taxon>
        <taxon>Bacteroidota</taxon>
        <taxon>Cytophagia</taxon>
        <taxon>Cytophagales</taxon>
        <taxon>Microscillaceae</taxon>
        <taxon>Microscilla</taxon>
    </lineage>
</organism>
<dbReference type="EMBL" id="AAWS01000001">
    <property type="protein sequence ID" value="EAY31968.1"/>
    <property type="molecule type" value="Genomic_DNA"/>
</dbReference>
<reference evidence="1 2" key="1">
    <citation type="submission" date="2007-01" db="EMBL/GenBank/DDBJ databases">
        <authorList>
            <person name="Haygood M."/>
            <person name="Podell S."/>
            <person name="Anderson C."/>
            <person name="Hopkinson B."/>
            <person name="Roe K."/>
            <person name="Barbeau K."/>
            <person name="Gaasterland T."/>
            <person name="Ferriera S."/>
            <person name="Johnson J."/>
            <person name="Kravitz S."/>
            <person name="Beeson K."/>
            <person name="Sutton G."/>
            <person name="Rogers Y.-H."/>
            <person name="Friedman R."/>
            <person name="Frazier M."/>
            <person name="Venter J.C."/>
        </authorList>
    </citation>
    <scope>NUCLEOTIDE SEQUENCE [LARGE SCALE GENOMIC DNA]</scope>
    <source>
        <strain evidence="1 2">ATCC 23134</strain>
    </source>
</reference>
<evidence type="ECO:0000313" key="2">
    <source>
        <dbReference type="Proteomes" id="UP000004095"/>
    </source>
</evidence>
<keyword evidence="2" id="KW-1185">Reference proteome</keyword>
<accession>A1ZCG6</accession>
<evidence type="ECO:0000313" key="1">
    <source>
        <dbReference type="EMBL" id="EAY31968.1"/>
    </source>
</evidence>
<dbReference type="AlphaFoldDB" id="A1ZCG6"/>
<sequence>MLKCRTKVHIYYIKSTTYAKVTPRKYAIQTFYSKNIMSKTGIFAK</sequence>
<proteinExistence type="predicted"/>